<evidence type="ECO:0000256" key="9">
    <source>
        <dbReference type="SAM" id="Phobius"/>
    </source>
</evidence>
<feature type="compositionally biased region" description="Polar residues" evidence="8">
    <location>
        <begin position="636"/>
        <end position="653"/>
    </location>
</feature>
<name>W9S7T7_9ROSA</name>
<dbReference type="InterPro" id="IPR004326">
    <property type="entry name" value="Mlo"/>
</dbReference>
<comment type="subcellular location">
    <subcellularLocation>
        <location evidence="1">Membrane</location>
        <topology evidence="1">Multi-pass membrane protein</topology>
    </subcellularLocation>
</comment>
<evidence type="ECO:0000256" key="6">
    <source>
        <dbReference type="ARBA" id="ARBA00023136"/>
    </source>
</evidence>
<feature type="compositionally biased region" description="Polar residues" evidence="8">
    <location>
        <begin position="604"/>
        <end position="617"/>
    </location>
</feature>
<organism evidence="10 11">
    <name type="scientific">Morus notabilis</name>
    <dbReference type="NCBI Taxonomy" id="981085"/>
    <lineage>
        <taxon>Eukaryota</taxon>
        <taxon>Viridiplantae</taxon>
        <taxon>Streptophyta</taxon>
        <taxon>Embryophyta</taxon>
        <taxon>Tracheophyta</taxon>
        <taxon>Spermatophyta</taxon>
        <taxon>Magnoliopsida</taxon>
        <taxon>eudicotyledons</taxon>
        <taxon>Gunneridae</taxon>
        <taxon>Pentapetalae</taxon>
        <taxon>rosids</taxon>
        <taxon>fabids</taxon>
        <taxon>Rosales</taxon>
        <taxon>Moraceae</taxon>
        <taxon>Moreae</taxon>
        <taxon>Morus</taxon>
    </lineage>
</organism>
<evidence type="ECO:0000256" key="7">
    <source>
        <dbReference type="ARBA" id="ARBA00023265"/>
    </source>
</evidence>
<dbReference type="eggNOG" id="KOG0017">
    <property type="taxonomic scope" value="Eukaryota"/>
</dbReference>
<feature type="transmembrane region" description="Helical" evidence="9">
    <location>
        <begin position="515"/>
        <end position="539"/>
    </location>
</feature>
<dbReference type="GO" id="GO:0016020">
    <property type="term" value="C:membrane"/>
    <property type="evidence" value="ECO:0007669"/>
    <property type="project" value="UniProtKB-SubCell"/>
</dbReference>
<sequence>MLTYRKSDQLETVGYTVSDFAGCQDSIKSTSGYIYLLAGDVVSWKSAKQSLIASSTTAAEFIACYEASNHRIWLQNFVKGLDLVDCIERPLKLFYDNKSTVLYSNNNMSLTMSKHIDIKFLVVKERVQSGQIFIEYISTNSMVVDLNFDCGMAGKLSKERSLEETPTWAVAIVCFVLVLISIIIEHVIHLIGKLFVVAPIVLIIIRILHSSGWQRDTNELYLKHLKRSNQVMLLGFISLLLTVGQTPISKICISKAVAATWHPCKKKQESKLSHDYDNSHRRLLLVSDPGESIRRVLASASDDKCAAKACLTIFWSYLSLISRMFAQDKVAFVSAYGIHQLHIFIFVLAVFHVLYCIITLALSRTKMRKWKAWEMETRTTDYQFSNDPERFRFARDTSFGRRHLNFWSHCPFLLWIVCFFRQFVRSVPKVDYLTLRHGFIMAHLGPQSHVKFNFHEYIKRALEGDFKVIILLVGTKLQVIITKMGLRIQERGEVVKGTPLVQPGDDLFWFKQPRLILYLINFVLFQNAFQLAFLAWTLYEFGIKSCFHENSEDVIIRISMGYMTLPLHALVTQMGSNIKPTIFNDRVANALRKWHHTARKQVRQTRQTASSPSTPRKSMSPVHLLHRYNSELGMSTLTSPRMSNFNDDNAQHGSRQDEETIHEPRSVHNPVGHQVQHEINIQSVDFSFDKSESFAK</sequence>
<evidence type="ECO:0000313" key="10">
    <source>
        <dbReference type="EMBL" id="EXC16244.1"/>
    </source>
</evidence>
<dbReference type="PANTHER" id="PTHR31942">
    <property type="entry name" value="MLO-LIKE PROTEIN 1"/>
    <property type="match status" value="1"/>
</dbReference>
<keyword evidence="5 9" id="KW-1133">Transmembrane helix</keyword>
<evidence type="ECO:0000256" key="4">
    <source>
        <dbReference type="ARBA" id="ARBA00022821"/>
    </source>
</evidence>
<reference evidence="11" key="1">
    <citation type="submission" date="2013-01" db="EMBL/GenBank/DDBJ databases">
        <title>Draft Genome Sequence of a Mulberry Tree, Morus notabilis C.K. Schneid.</title>
        <authorList>
            <person name="He N."/>
            <person name="Zhao S."/>
        </authorList>
    </citation>
    <scope>NUCLEOTIDE SEQUENCE</scope>
</reference>
<feature type="region of interest" description="Disordered" evidence="8">
    <location>
        <begin position="597"/>
        <end position="622"/>
    </location>
</feature>
<accession>W9S7T7</accession>
<keyword evidence="7" id="KW-0568">Pathogenesis-related protein</keyword>
<dbReference type="Proteomes" id="UP000030645">
    <property type="component" value="Unassembled WGS sequence"/>
</dbReference>
<comment type="similarity">
    <text evidence="2">Belongs to the MLO family.</text>
</comment>
<dbReference type="AlphaFoldDB" id="W9S7T7"/>
<feature type="transmembrane region" description="Helical" evidence="9">
    <location>
        <begin position="165"/>
        <end position="184"/>
    </location>
</feature>
<feature type="transmembrane region" description="Helical" evidence="9">
    <location>
        <begin position="230"/>
        <end position="248"/>
    </location>
</feature>
<keyword evidence="11" id="KW-1185">Reference proteome</keyword>
<dbReference type="GO" id="GO:0006952">
    <property type="term" value="P:defense response"/>
    <property type="evidence" value="ECO:0007669"/>
    <property type="project" value="UniProtKB-KW"/>
</dbReference>
<evidence type="ECO:0000313" key="11">
    <source>
        <dbReference type="Proteomes" id="UP000030645"/>
    </source>
</evidence>
<dbReference type="Pfam" id="PF03094">
    <property type="entry name" value="Mlo"/>
    <property type="match status" value="1"/>
</dbReference>
<dbReference type="EMBL" id="KE345789">
    <property type="protein sequence ID" value="EXC16244.1"/>
    <property type="molecule type" value="Genomic_DNA"/>
</dbReference>
<keyword evidence="3 9" id="KW-0812">Transmembrane</keyword>
<gene>
    <name evidence="10" type="ORF">L484_024418</name>
</gene>
<evidence type="ECO:0000256" key="5">
    <source>
        <dbReference type="ARBA" id="ARBA00022989"/>
    </source>
</evidence>
<dbReference type="CDD" id="cd09272">
    <property type="entry name" value="RNase_HI_RT_Ty1"/>
    <property type="match status" value="1"/>
</dbReference>
<evidence type="ECO:0000256" key="3">
    <source>
        <dbReference type="ARBA" id="ARBA00022692"/>
    </source>
</evidence>
<evidence type="ECO:0000256" key="2">
    <source>
        <dbReference type="ARBA" id="ARBA00006574"/>
    </source>
</evidence>
<dbReference type="STRING" id="981085.W9S7T7"/>
<evidence type="ECO:0000256" key="1">
    <source>
        <dbReference type="ARBA" id="ARBA00004141"/>
    </source>
</evidence>
<protein>
    <submittedName>
        <fullName evidence="10">MLO-like protein 12</fullName>
    </submittedName>
</protein>
<evidence type="ECO:0000256" key="8">
    <source>
        <dbReference type="SAM" id="MobiDB-lite"/>
    </source>
</evidence>
<keyword evidence="4" id="KW-0611">Plant defense</keyword>
<dbReference type="PANTHER" id="PTHR31942:SF114">
    <property type="entry name" value="MLO-LIKE PROTEIN"/>
    <property type="match status" value="1"/>
</dbReference>
<proteinExistence type="inferred from homology"/>
<feature type="transmembrane region" description="Helical" evidence="9">
    <location>
        <begin position="190"/>
        <end position="209"/>
    </location>
</feature>
<keyword evidence="6 9" id="KW-0472">Membrane</keyword>
<feature type="region of interest" description="Disordered" evidence="8">
    <location>
        <begin position="636"/>
        <end position="661"/>
    </location>
</feature>
<feature type="transmembrane region" description="Helical" evidence="9">
    <location>
        <begin position="341"/>
        <end position="362"/>
    </location>
</feature>